<name>A0A8S4RLX9_9NEOP</name>
<accession>A0A8S4RLX9</accession>
<evidence type="ECO:0000313" key="2">
    <source>
        <dbReference type="Proteomes" id="UP000838756"/>
    </source>
</evidence>
<dbReference type="Proteomes" id="UP000838756">
    <property type="component" value="Unassembled WGS sequence"/>
</dbReference>
<dbReference type="AlphaFoldDB" id="A0A8S4RLX9"/>
<dbReference type="EMBL" id="CAKXAJ010025364">
    <property type="protein sequence ID" value="CAH2238569.1"/>
    <property type="molecule type" value="Genomic_DNA"/>
</dbReference>
<comment type="caution">
    <text evidence="1">The sequence shown here is derived from an EMBL/GenBank/DDBJ whole genome shotgun (WGS) entry which is preliminary data.</text>
</comment>
<organism evidence="1 2">
    <name type="scientific">Pararge aegeria aegeria</name>
    <dbReference type="NCBI Taxonomy" id="348720"/>
    <lineage>
        <taxon>Eukaryota</taxon>
        <taxon>Metazoa</taxon>
        <taxon>Ecdysozoa</taxon>
        <taxon>Arthropoda</taxon>
        <taxon>Hexapoda</taxon>
        <taxon>Insecta</taxon>
        <taxon>Pterygota</taxon>
        <taxon>Neoptera</taxon>
        <taxon>Endopterygota</taxon>
        <taxon>Lepidoptera</taxon>
        <taxon>Glossata</taxon>
        <taxon>Ditrysia</taxon>
        <taxon>Papilionoidea</taxon>
        <taxon>Nymphalidae</taxon>
        <taxon>Satyrinae</taxon>
        <taxon>Satyrini</taxon>
        <taxon>Parargina</taxon>
        <taxon>Pararge</taxon>
    </lineage>
</organism>
<evidence type="ECO:0000313" key="1">
    <source>
        <dbReference type="EMBL" id="CAH2238569.1"/>
    </source>
</evidence>
<gene>
    <name evidence="1" type="primary">jg17155</name>
    <name evidence="1" type="ORF">PAEG_LOCUS15633</name>
</gene>
<protein>
    <submittedName>
        <fullName evidence="1">Jg17155 protein</fullName>
    </submittedName>
</protein>
<keyword evidence="2" id="KW-1185">Reference proteome</keyword>
<reference evidence="1" key="1">
    <citation type="submission" date="2022-03" db="EMBL/GenBank/DDBJ databases">
        <authorList>
            <person name="Lindestad O."/>
        </authorList>
    </citation>
    <scope>NUCLEOTIDE SEQUENCE</scope>
</reference>
<sequence length="114" mass="12981">MSSVRVAYVSGARRAYVRDAPYNQLLTTSINLDKFESQFAPLTFLSYVRFNLNITSTVKENMVGKESCMPESSPQCSLRRVECTKQLWASVVDYGLTPFSLCDETRALYSRIFN</sequence>
<proteinExistence type="predicted"/>